<feature type="domain" description="RNase H type-1" evidence="4">
    <location>
        <begin position="402"/>
        <end position="571"/>
    </location>
</feature>
<dbReference type="CDD" id="cd22744">
    <property type="entry name" value="OTU"/>
    <property type="match status" value="1"/>
</dbReference>
<sequence length="2920" mass="323441">ACEEFHRFDRLSGQQLNGKKCRAFGTTSDARRAARALLPPDGCLVYHLVSLGYAVHSTCKGQQALANARCERQYPILRRIGQLPFGKEEKMKYVSSCVIPSLTYGVLTSFPAWPVLDKLRCSVLNACFSNLQKLREPHLLMSVCFQQHRLDPASACVYQALVDLRRAVFQCPLLRGSWEAFCNPPSSARLGPVVILRNLCAFLGWSPSPEVPWTWNRSFDVPISLYQHRASFLHEVRRSLRFAVVQGVHRRKDTHGLQNLHLDFHACTRLLRASQQTRGRLLADFPDIVPSASWLDTVTGQLRQVICGSTRTADRLCAAGLWDSDVCPGCRQTREEPVHMFQCDSWSPSPELRAQLPVQTEDDRFAVSAFTCLGLLTEPSWCHARRAFLVQTLSVTDCPVLEHFPDVVYLDGSTLDPSLPDATFAGSACTFYLGPTWLHTYATPVVGLDQGSERAEVFAIVRAVECLLHLGVNCFEMQTRSVRLVGDCQWVVQRAQLHVGNQQLVNPHDAHHDLWQRFADATVQLASLQVLLMFEWVPSHLSLDHVFVGLISACDHEGNSRADEAAKQTARQVSLLFGHGDIIAAAKSDAQKTSVRQLYAVINVVVVQKRWRFLKTANLSVPDLPDDDDNPDQPGDVNIEPFGSSATIDPSSMCEDPETTWPSASQVTLCKRQVSHFAWQVPSDLITHHIHGTILSRADNGYAWHYSQENFDAIHTYFHGLEWSSSGKVTYLELFVDWYAYCGSQLVNPKAGRTKPLSTAADYTSSFAAALRSFHKVFAEKVPPHPATCCLVSHLTAFNMLKQIDKEGIPPDQQRLIFAGKQLEDGRTLSDYNIQKESTLQLLDAIGLADHVVNGILGACEEFHRFDRLSGQQLNGKKCRAFGTTSDARRAARALLPPDGCLVYHLVSFLPTPDVSANTQSCGGLANFLLARCSVLNACFSNLQKLREPHLLMSVCFQQHRLDPASACVYQALVDLRRAVFQCPLLRDSWEAFCNPPSSARLGPLVILRNLCAFLGWSPSPEVPWTWNRRLMFPYPSINTVRHFCMRFADLFVSLLCKVSTVARACGIRMCALGVGRLEKNQSTCSNATVGRPVQNCVRSFLCRRKLTGLPFAFTCLGLLIRRAFLVQTLSVTDCPVLEHFPDVVYLDGSTLDPSLPDATFAGSACAFYLGPTWLHTYATPVVGLDQGSDRAEVFAIVRAVECLLHLGINCFEIQTRSVRLVGDCQWVVQRAQLHVGNQQLVNPHDAHHDLWQSFADATVQLASLQVLLMFEWVPAHLSFDHGFVGLISACDHEGNSRADEAAKQTARQVSLLFGHGDIIAAAKSDAQKTSVRQLYAVINVVVVQKRWRFLKTANLSVPDLPDDDDNPDQPGDVNIEPFGSSVAAIDPSSMCEDPETTWPSASQVTLCKRQVSHFAWQVPSDLITRHIHGTILSRADSGYAWHYSQENFDAIHTYFHGLEWSSSGKVTYLELFVDWYAYCGSQLVNPKAGRTKPLSTAADYTSSFAAALRSFHKVFAEKVPPHPATCCLVSHLTAFNMLKQESLMVSSFCFASLRPIPCFGWRLWLMSFVRPWLCRLFALMDFIGPEYAWMLHDSPGVELQIDKEGILTSSIPVVPVAVACVSSTADDEQMPTVHPVQLELQKLQTDLEARLDTKIQAFRKDLDECGHRLGHVEQAVVAQNQKVDMLDASAREQTASILSVLQGMQQAQARTDSQQNNMMELLQQLNANGGPERPTKALASALDRAIVVYSPRSPPLLFSPFNRDVLGLPIAVAYNGVNHFDGLIAGASPCVSVSLVDPVPIPVECLVSARPRRNRSLGFQHLSSLRVGCLNCTSLGKHFAEIAGWPFDVILLQETRVNAGAQNRLSRDLLDLGWSVLWGAPTMGQAQRADGTVHSTTAQGGVAILVRSHFSVQEVRPEQTGEIDKLYRQGRFVHGMIPIARGHKVLHLVSFYGYSGASSHGRLSTRFSQNESALQSCFAYAKSFGDVPFCIGMDYNDRLDHSTVLPQTLNTLSWFDAVALHSSVPLTPIRLPAGVRTPVVGLRVLVFELPPLPHDVNAKRTQLAHEVDLAQGLLDAGPKASLNRQYLELRKFRHSSWRSWLRRSQKHVTKWLHTNGVGSPQLNWDDASMHSALFDTWKPFLLGTGPSFHAFAREYSREIDEAQLPISLPPVTVMDLRRQLDLRPVGVSGGPDGWTILESCRLPDCILGAVPAVPQALWLELCFRQNTPALGVTYDRMKCFDLSRIPFACALVERLGVDASVTFFVDDSKMRGFLRYVDEMARACEEFSLFDQLSGQRLNASKCTAFGTTTAARTAARKLLPPGGQLVYHLLCLGFAVHSSKKGQQELANARCQKQFLPLRRIAHLPFTKDEKLKQVTNVVIPALTYGVLASFPAWDLLMKLRSSVLNAVFSVTQKLREPNVLIAVGFVQHRLDPSSAAVYQVFLQLRRAVFACDLARDAWNHVCDDTSVTKQGPLAVLRILVFSLIITWIGKLVLPFFVHRRQLGARFCLVVLIFHLLSPLLNFAKWYREALARRIGCWQLAFGVYVDGSSLDPSLPDATFAGAACAFYQASFRVVSYATAVPGLDQGSDRAEVFALMRAVECLAGVTLSIAWLRSHLGLEDVASGVISQLDFEGNSCADTLAADAALDSLRACGQGNLLKLSRSDISLVSARQLHNVVVVQKRWDFIKTRGLSVPDPPDDSPDDTSLQLSDEVVTTVSVGVDAPRTHADPCWPTLEQASDTIDNVKAKIQDKVTLTFTTEMMASCQVGLLMIGQIFASSSELECPIARASHEVVDWAARLPSGPRLPLFMVSGKCQPDKEKIVQTFLEACPETIISTHPAGRRLLQGRALSRRATENSSDDNGISFERVGTSTDGDGHMTESSSRPAAHSSQEQSVSCWQHLQNCERLQCNSHPLRID</sequence>
<dbReference type="GO" id="GO:0003676">
    <property type="term" value="F:nucleic acid binding"/>
    <property type="evidence" value="ECO:0007669"/>
    <property type="project" value="InterPro"/>
</dbReference>
<keyword evidence="2" id="KW-1133">Transmembrane helix</keyword>
<dbReference type="EMBL" id="CAMXCT010000618">
    <property type="protein sequence ID" value="CAI3981223.1"/>
    <property type="molecule type" value="Genomic_DNA"/>
</dbReference>
<keyword evidence="2" id="KW-0472">Membrane</keyword>
<dbReference type="OrthoDB" id="407198at2759"/>
<dbReference type="PANTHER" id="PTHR10666">
    <property type="entry name" value="UBIQUITIN"/>
    <property type="match status" value="1"/>
</dbReference>
<evidence type="ECO:0000259" key="4">
    <source>
        <dbReference type="PROSITE" id="PS50879"/>
    </source>
</evidence>
<reference evidence="6 7" key="2">
    <citation type="submission" date="2024-05" db="EMBL/GenBank/DDBJ databases">
        <authorList>
            <person name="Chen Y."/>
            <person name="Shah S."/>
            <person name="Dougan E. K."/>
            <person name="Thang M."/>
            <person name="Chan C."/>
        </authorList>
    </citation>
    <scope>NUCLEOTIDE SEQUENCE [LARGE SCALE GENOMIC DNA]</scope>
</reference>
<dbReference type="Gene3D" id="3.60.10.10">
    <property type="entry name" value="Endonuclease/exonuclease/phosphatase"/>
    <property type="match status" value="1"/>
</dbReference>
<feature type="transmembrane region" description="Helical" evidence="2">
    <location>
        <begin position="2477"/>
        <end position="2499"/>
    </location>
</feature>
<evidence type="ECO:0000256" key="2">
    <source>
        <dbReference type="SAM" id="Phobius"/>
    </source>
</evidence>
<dbReference type="PRINTS" id="PR00348">
    <property type="entry name" value="UBIQUITIN"/>
</dbReference>
<evidence type="ECO:0000256" key="1">
    <source>
        <dbReference type="SAM" id="MobiDB-lite"/>
    </source>
</evidence>
<dbReference type="InterPro" id="IPR050158">
    <property type="entry name" value="Ubiquitin_ubiquitin-like"/>
</dbReference>
<name>A0A9P1BXP6_9DINO</name>
<dbReference type="Pfam" id="PF00075">
    <property type="entry name" value="RNase_H"/>
    <property type="match status" value="1"/>
</dbReference>
<dbReference type="GO" id="GO:0004523">
    <property type="term" value="F:RNA-DNA hybrid ribonuclease activity"/>
    <property type="evidence" value="ECO:0007669"/>
    <property type="project" value="InterPro"/>
</dbReference>
<gene>
    <name evidence="5" type="ORF">C1SCF055_LOCUS9035</name>
</gene>
<proteinExistence type="predicted"/>
<dbReference type="InterPro" id="IPR012337">
    <property type="entry name" value="RNaseH-like_sf"/>
</dbReference>
<dbReference type="InterPro" id="IPR002156">
    <property type="entry name" value="RNaseH_domain"/>
</dbReference>
<keyword evidence="7" id="KW-1185">Reference proteome</keyword>
<feature type="domain" description="Ubiquitin-like" evidence="3">
    <location>
        <begin position="800"/>
        <end position="843"/>
    </location>
</feature>
<dbReference type="PROSITE" id="PS50879">
    <property type="entry name" value="RNASE_H_1"/>
    <property type="match status" value="2"/>
</dbReference>
<dbReference type="SUPFAM" id="SSF53098">
    <property type="entry name" value="Ribonuclease H-like"/>
    <property type="match status" value="2"/>
</dbReference>
<dbReference type="InterPro" id="IPR000626">
    <property type="entry name" value="Ubiquitin-like_dom"/>
</dbReference>
<evidence type="ECO:0000313" key="5">
    <source>
        <dbReference type="EMBL" id="CAI3981223.1"/>
    </source>
</evidence>
<feature type="region of interest" description="Disordered" evidence="1">
    <location>
        <begin position="2853"/>
        <end position="2893"/>
    </location>
</feature>
<evidence type="ECO:0000259" key="3">
    <source>
        <dbReference type="PROSITE" id="PS50053"/>
    </source>
</evidence>
<dbReference type="InterPro" id="IPR036397">
    <property type="entry name" value="RNaseH_sf"/>
</dbReference>
<dbReference type="EMBL" id="CAMXCT020000618">
    <property type="protein sequence ID" value="CAL1134598.1"/>
    <property type="molecule type" value="Genomic_DNA"/>
</dbReference>
<dbReference type="InterPro" id="IPR036691">
    <property type="entry name" value="Endo/exonu/phosph_ase_sf"/>
</dbReference>
<dbReference type="InterPro" id="IPR019956">
    <property type="entry name" value="Ubiquitin_dom"/>
</dbReference>
<reference evidence="5" key="1">
    <citation type="submission" date="2022-10" db="EMBL/GenBank/DDBJ databases">
        <authorList>
            <person name="Chen Y."/>
            <person name="Dougan E. K."/>
            <person name="Chan C."/>
            <person name="Rhodes N."/>
            <person name="Thang M."/>
        </authorList>
    </citation>
    <scope>NUCLEOTIDE SEQUENCE</scope>
</reference>
<protein>
    <submittedName>
        <fullName evidence="6">Ubiquitin</fullName>
    </submittedName>
</protein>
<dbReference type="SUPFAM" id="SSF54236">
    <property type="entry name" value="Ubiquitin-like"/>
    <property type="match status" value="1"/>
</dbReference>
<dbReference type="SUPFAM" id="SSF56219">
    <property type="entry name" value="DNase I-like"/>
    <property type="match status" value="1"/>
</dbReference>
<dbReference type="Gene3D" id="3.10.20.90">
    <property type="entry name" value="Phosphatidylinositol 3-kinase Catalytic Subunit, Chain A, domain 1"/>
    <property type="match status" value="1"/>
</dbReference>
<feature type="compositionally biased region" description="Polar residues" evidence="1">
    <location>
        <begin position="2872"/>
        <end position="2893"/>
    </location>
</feature>
<dbReference type="Proteomes" id="UP001152797">
    <property type="component" value="Unassembled WGS sequence"/>
</dbReference>
<feature type="non-terminal residue" evidence="5">
    <location>
        <position position="2920"/>
    </location>
</feature>
<dbReference type="Gene3D" id="3.30.420.10">
    <property type="entry name" value="Ribonuclease H-like superfamily/Ribonuclease H"/>
    <property type="match status" value="2"/>
</dbReference>
<feature type="transmembrane region" description="Helical" evidence="2">
    <location>
        <begin position="2505"/>
        <end position="2526"/>
    </location>
</feature>
<organism evidence="5">
    <name type="scientific">Cladocopium goreaui</name>
    <dbReference type="NCBI Taxonomy" id="2562237"/>
    <lineage>
        <taxon>Eukaryota</taxon>
        <taxon>Sar</taxon>
        <taxon>Alveolata</taxon>
        <taxon>Dinophyceae</taxon>
        <taxon>Suessiales</taxon>
        <taxon>Symbiodiniaceae</taxon>
        <taxon>Cladocopium</taxon>
    </lineage>
</organism>
<keyword evidence="2" id="KW-0812">Transmembrane</keyword>
<dbReference type="Pfam" id="PF00240">
    <property type="entry name" value="ubiquitin"/>
    <property type="match status" value="1"/>
</dbReference>
<comment type="caution">
    <text evidence="5">The sequence shown here is derived from an EMBL/GenBank/DDBJ whole genome shotgun (WGS) entry which is preliminary data.</text>
</comment>
<dbReference type="InterPro" id="IPR029071">
    <property type="entry name" value="Ubiquitin-like_domsf"/>
</dbReference>
<evidence type="ECO:0000313" key="7">
    <source>
        <dbReference type="Proteomes" id="UP001152797"/>
    </source>
</evidence>
<accession>A0A9P1BXP6</accession>
<dbReference type="SMART" id="SM00213">
    <property type="entry name" value="UBQ"/>
    <property type="match status" value="1"/>
</dbReference>
<evidence type="ECO:0000313" key="6">
    <source>
        <dbReference type="EMBL" id="CAL4768535.1"/>
    </source>
</evidence>
<feature type="domain" description="RNase H type-1" evidence="4">
    <location>
        <begin position="1139"/>
        <end position="1308"/>
    </location>
</feature>
<dbReference type="EMBL" id="CAMXCT030000618">
    <property type="protein sequence ID" value="CAL4768535.1"/>
    <property type="molecule type" value="Genomic_DNA"/>
</dbReference>
<dbReference type="PROSITE" id="PS50053">
    <property type="entry name" value="UBIQUITIN_2"/>
    <property type="match status" value="1"/>
</dbReference>